<dbReference type="RefSeq" id="XP_067715362.1">
    <property type="nucleotide sequence ID" value="XM_067859261.1"/>
</dbReference>
<comment type="caution">
    <text evidence="1">The sequence shown here is derived from an EMBL/GenBank/DDBJ whole genome shotgun (WGS) entry which is preliminary data.</text>
</comment>
<dbReference type="GeneID" id="94194774"/>
<reference evidence="1 2" key="1">
    <citation type="submission" date="2021-06" db="EMBL/GenBank/DDBJ databases">
        <title>Genome sequence of Babesia caballi.</title>
        <authorList>
            <person name="Yamagishi J."/>
            <person name="Kidaka T."/>
            <person name="Ochi A."/>
        </authorList>
    </citation>
    <scope>NUCLEOTIDE SEQUENCE [LARGE SCALE GENOMIC DNA]</scope>
    <source>
        <strain evidence="1">USDA-D6B2</strain>
    </source>
</reference>
<keyword evidence="2" id="KW-1185">Reference proteome</keyword>
<dbReference type="AlphaFoldDB" id="A0AAV4LTN0"/>
<protein>
    <submittedName>
        <fullName evidence="1">G2 protein, putative</fullName>
    </submittedName>
</protein>
<dbReference type="EMBL" id="BPLF01000002">
    <property type="protein sequence ID" value="GIX63293.1"/>
    <property type="molecule type" value="Genomic_DNA"/>
</dbReference>
<name>A0AAV4LTN0_BABCB</name>
<evidence type="ECO:0000313" key="2">
    <source>
        <dbReference type="Proteomes" id="UP001497744"/>
    </source>
</evidence>
<gene>
    <name evidence="1" type="ORF">BcabD6B2_27280</name>
</gene>
<accession>A0AAV4LTN0</accession>
<dbReference type="Proteomes" id="UP001497744">
    <property type="component" value="Unassembled WGS sequence"/>
</dbReference>
<sequence length="258" mass="28080">MASLNGTHYIDEVRNGLLKKYPGIEEQITNAFTQHDIVGDGLLPYHVVESLLRHCLTEFKLDDYVAKLTNSEGLLAHNFVADHFVGTSLADINESSVDRMVTCDEMISLAIAWLKVISDMHHSQDDAAVAPAGGAFWCAVAAPVCNVEVAHVIASDAPVDESPRPPVVVEGELEPMSQPQYVPHVNDEQDEKILTQKNVEHYIATLLREAAANRQKGVKCFVYPTSMTATGTCVSAGAAVPQRKARAADRRRAPMGCC</sequence>
<organism evidence="1 2">
    <name type="scientific">Babesia caballi</name>
    <dbReference type="NCBI Taxonomy" id="5871"/>
    <lineage>
        <taxon>Eukaryota</taxon>
        <taxon>Sar</taxon>
        <taxon>Alveolata</taxon>
        <taxon>Apicomplexa</taxon>
        <taxon>Aconoidasida</taxon>
        <taxon>Piroplasmida</taxon>
        <taxon>Babesiidae</taxon>
        <taxon>Babesia</taxon>
    </lineage>
</organism>
<proteinExistence type="predicted"/>
<evidence type="ECO:0000313" key="1">
    <source>
        <dbReference type="EMBL" id="GIX63293.1"/>
    </source>
</evidence>